<dbReference type="Proteomes" id="UP000254866">
    <property type="component" value="Unassembled WGS sequence"/>
</dbReference>
<dbReference type="AlphaFoldDB" id="A0A370TLG9"/>
<gene>
    <name evidence="2" type="ORF">BP5553_05734</name>
</gene>
<dbReference type="RefSeq" id="XP_031869038.1">
    <property type="nucleotide sequence ID" value="XM_032014357.1"/>
</dbReference>
<feature type="region of interest" description="Disordered" evidence="1">
    <location>
        <begin position="62"/>
        <end position="112"/>
    </location>
</feature>
<evidence type="ECO:0000256" key="1">
    <source>
        <dbReference type="SAM" id="MobiDB-lite"/>
    </source>
</evidence>
<keyword evidence="3" id="KW-1185">Reference proteome</keyword>
<evidence type="ECO:0000313" key="2">
    <source>
        <dbReference type="EMBL" id="RDL36382.1"/>
    </source>
</evidence>
<sequence>MGMGIRDEAPYNMQGPLRSRICQHSGPRTRSPQNQDMYDRDLISATCLVPVPGALESLRYTHAQPCSPDTPPSGRPRTSTAHLEIRYGPPCEADALNRKSGSLPGADGLGGA</sequence>
<protein>
    <submittedName>
        <fullName evidence="2">Uncharacterized protein</fullName>
    </submittedName>
</protein>
<reference evidence="2 3" key="1">
    <citation type="journal article" date="2018" name="IMA Fungus">
        <title>IMA Genome-F 9: Draft genome sequence of Annulohypoxylon stygium, Aspergillus mulundensis, Berkeleyomyces basicola (syn. Thielaviopsis basicola), Ceratocystis smalleyi, two Cercospora beticola strains, Coleophoma cylindrospora, Fusarium fracticaudum, Phialophora cf. hyalina, and Morchella septimelata.</title>
        <authorList>
            <person name="Wingfield B.D."/>
            <person name="Bills G.F."/>
            <person name="Dong Y."/>
            <person name="Huang W."/>
            <person name="Nel W.J."/>
            <person name="Swalarsk-Parry B.S."/>
            <person name="Vaghefi N."/>
            <person name="Wilken P.M."/>
            <person name="An Z."/>
            <person name="de Beer Z.W."/>
            <person name="De Vos L."/>
            <person name="Chen L."/>
            <person name="Duong T.A."/>
            <person name="Gao Y."/>
            <person name="Hammerbacher A."/>
            <person name="Kikkert J.R."/>
            <person name="Li Y."/>
            <person name="Li H."/>
            <person name="Li K."/>
            <person name="Li Q."/>
            <person name="Liu X."/>
            <person name="Ma X."/>
            <person name="Naidoo K."/>
            <person name="Pethybridge S.J."/>
            <person name="Sun J."/>
            <person name="Steenkamp E.T."/>
            <person name="van der Nest M.A."/>
            <person name="van Wyk S."/>
            <person name="Wingfield M.J."/>
            <person name="Xiong C."/>
            <person name="Yue Q."/>
            <person name="Zhang X."/>
        </authorList>
    </citation>
    <scope>NUCLEOTIDE SEQUENCE [LARGE SCALE GENOMIC DNA]</scope>
    <source>
        <strain evidence="2 3">BP 5553</strain>
    </source>
</reference>
<feature type="compositionally biased region" description="Polar residues" evidence="1">
    <location>
        <begin position="26"/>
        <end position="35"/>
    </location>
</feature>
<feature type="region of interest" description="Disordered" evidence="1">
    <location>
        <begin position="1"/>
        <end position="35"/>
    </location>
</feature>
<organism evidence="2 3">
    <name type="scientific">Venustampulla echinocandica</name>
    <dbReference type="NCBI Taxonomy" id="2656787"/>
    <lineage>
        <taxon>Eukaryota</taxon>
        <taxon>Fungi</taxon>
        <taxon>Dikarya</taxon>
        <taxon>Ascomycota</taxon>
        <taxon>Pezizomycotina</taxon>
        <taxon>Leotiomycetes</taxon>
        <taxon>Helotiales</taxon>
        <taxon>Pleuroascaceae</taxon>
        <taxon>Venustampulla</taxon>
    </lineage>
</organism>
<name>A0A370TLG9_9HELO</name>
<evidence type="ECO:0000313" key="3">
    <source>
        <dbReference type="Proteomes" id="UP000254866"/>
    </source>
</evidence>
<accession>A0A370TLG9</accession>
<comment type="caution">
    <text evidence="2">The sequence shown here is derived from an EMBL/GenBank/DDBJ whole genome shotgun (WGS) entry which is preliminary data.</text>
</comment>
<dbReference type="GeneID" id="43598583"/>
<dbReference type="EMBL" id="NPIC01000004">
    <property type="protein sequence ID" value="RDL36382.1"/>
    <property type="molecule type" value="Genomic_DNA"/>
</dbReference>
<proteinExistence type="predicted"/>